<name>A0A2P2NZH2_RHIMU</name>
<accession>A0A2P2NZH2</accession>
<proteinExistence type="predicted"/>
<dbReference type="EMBL" id="GGEC01067424">
    <property type="protein sequence ID" value="MBX47908.1"/>
    <property type="molecule type" value="Transcribed_RNA"/>
</dbReference>
<reference evidence="1" key="1">
    <citation type="submission" date="2018-02" db="EMBL/GenBank/DDBJ databases">
        <title>Rhizophora mucronata_Transcriptome.</title>
        <authorList>
            <person name="Meera S.P."/>
            <person name="Sreeshan A."/>
            <person name="Augustine A."/>
        </authorList>
    </citation>
    <scope>NUCLEOTIDE SEQUENCE</scope>
    <source>
        <tissue evidence="1">Leaf</tissue>
    </source>
</reference>
<organism evidence="1">
    <name type="scientific">Rhizophora mucronata</name>
    <name type="common">Asiatic mangrove</name>
    <dbReference type="NCBI Taxonomy" id="61149"/>
    <lineage>
        <taxon>Eukaryota</taxon>
        <taxon>Viridiplantae</taxon>
        <taxon>Streptophyta</taxon>
        <taxon>Embryophyta</taxon>
        <taxon>Tracheophyta</taxon>
        <taxon>Spermatophyta</taxon>
        <taxon>Magnoliopsida</taxon>
        <taxon>eudicotyledons</taxon>
        <taxon>Gunneridae</taxon>
        <taxon>Pentapetalae</taxon>
        <taxon>rosids</taxon>
        <taxon>fabids</taxon>
        <taxon>Malpighiales</taxon>
        <taxon>Rhizophoraceae</taxon>
        <taxon>Rhizophora</taxon>
    </lineage>
</organism>
<evidence type="ECO:0000313" key="1">
    <source>
        <dbReference type="EMBL" id="MBX47908.1"/>
    </source>
</evidence>
<sequence length="66" mass="8039">MLIEIEAFSKLVIVYRKYLQSIQTTEAVHQNFRQKPLNYSHQKWRWLFSLAFNNSWFSCQSWGQLV</sequence>
<protein>
    <submittedName>
        <fullName evidence="1">Uncharacterized protein</fullName>
    </submittedName>
</protein>
<dbReference type="AlphaFoldDB" id="A0A2P2NZH2"/>